<dbReference type="EMBL" id="KN714793">
    <property type="protein sequence ID" value="KUI61955.1"/>
    <property type="molecule type" value="Genomic_DNA"/>
</dbReference>
<evidence type="ECO:0000313" key="2">
    <source>
        <dbReference type="EMBL" id="KUI61955.1"/>
    </source>
</evidence>
<dbReference type="InterPro" id="IPR017853">
    <property type="entry name" value="GH"/>
</dbReference>
<evidence type="ECO:0000259" key="1">
    <source>
        <dbReference type="Pfam" id="PF00704"/>
    </source>
</evidence>
<gene>
    <name evidence="2" type="ORF">VP1G_11392</name>
</gene>
<dbReference type="Proteomes" id="UP000078576">
    <property type="component" value="Unassembled WGS sequence"/>
</dbReference>
<proteinExistence type="predicted"/>
<accession>A0A194VD78</accession>
<dbReference type="SUPFAM" id="SSF51445">
    <property type="entry name" value="(Trans)glycosidases"/>
    <property type="match status" value="1"/>
</dbReference>
<dbReference type="STRING" id="694573.A0A194VD78"/>
<feature type="domain" description="GH18" evidence="1">
    <location>
        <begin position="4"/>
        <end position="74"/>
    </location>
</feature>
<dbReference type="Gene3D" id="3.20.20.80">
    <property type="entry name" value="Glycosidases"/>
    <property type="match status" value="1"/>
</dbReference>
<reference evidence="3" key="1">
    <citation type="submission" date="2014-12" db="EMBL/GenBank/DDBJ databases">
        <title>Genome Sequence of Valsa Canker Pathogens Uncovers a Specific Adaption of Colonization on Woody Bark.</title>
        <authorList>
            <person name="Yin Z."/>
            <person name="Liu H."/>
            <person name="Gao X."/>
            <person name="Li Z."/>
            <person name="Song N."/>
            <person name="Ke X."/>
            <person name="Dai Q."/>
            <person name="Wu Y."/>
            <person name="Sun Y."/>
            <person name="Xu J.-R."/>
            <person name="Kang Z.K."/>
            <person name="Wang L."/>
            <person name="Huang L."/>
        </authorList>
    </citation>
    <scope>NUCLEOTIDE SEQUENCE [LARGE SCALE GENOMIC DNA]</scope>
    <source>
        <strain evidence="3">SXYL134</strain>
    </source>
</reference>
<dbReference type="Pfam" id="PF00704">
    <property type="entry name" value="Glyco_hydro_18"/>
    <property type="match status" value="1"/>
</dbReference>
<organism evidence="2 3">
    <name type="scientific">Cytospora mali</name>
    <name type="common">Apple Valsa canker fungus</name>
    <name type="synonym">Valsa mali</name>
    <dbReference type="NCBI Taxonomy" id="578113"/>
    <lineage>
        <taxon>Eukaryota</taxon>
        <taxon>Fungi</taxon>
        <taxon>Dikarya</taxon>
        <taxon>Ascomycota</taxon>
        <taxon>Pezizomycotina</taxon>
        <taxon>Sordariomycetes</taxon>
        <taxon>Sordariomycetidae</taxon>
        <taxon>Diaporthales</taxon>
        <taxon>Cytosporaceae</taxon>
        <taxon>Cytospora</taxon>
    </lineage>
</organism>
<protein>
    <recommendedName>
        <fullName evidence="1">GH18 domain-containing protein</fullName>
    </recommendedName>
</protein>
<dbReference type="InterPro" id="IPR001223">
    <property type="entry name" value="Glyco_hydro18_cat"/>
</dbReference>
<dbReference type="GO" id="GO:0005975">
    <property type="term" value="P:carbohydrate metabolic process"/>
    <property type="evidence" value="ECO:0007669"/>
    <property type="project" value="InterPro"/>
</dbReference>
<dbReference type="AlphaFoldDB" id="A0A194VD78"/>
<dbReference type="OrthoDB" id="5098263at2759"/>
<evidence type="ECO:0000313" key="3">
    <source>
        <dbReference type="Proteomes" id="UP000078576"/>
    </source>
</evidence>
<keyword evidence="3" id="KW-1185">Reference proteome</keyword>
<sequence length="132" mass="14078">MHQAIITHVDFVNVMSYDLMNRCSNVTNHHTSVSGCKQSVEAYINNSMRVARVNLGIPFYAEWSTLKANYNRTGPSGCAVDIFENADGSDHGASGAITLEGFTLATLPPISATISSNGSADPMAADLSNPVR</sequence>
<name>A0A194VD78_CYTMA</name>